<accession>A0A3N4HQS5</accession>
<feature type="coiled-coil region" evidence="1">
    <location>
        <begin position="250"/>
        <end position="277"/>
    </location>
</feature>
<keyword evidence="1" id="KW-0175">Coiled coil</keyword>
<dbReference type="AlphaFoldDB" id="A0A3N4HQS5"/>
<gene>
    <name evidence="2" type="ORF">BJ508DRAFT_332226</name>
</gene>
<organism evidence="2 3">
    <name type="scientific">Ascobolus immersus RN42</name>
    <dbReference type="NCBI Taxonomy" id="1160509"/>
    <lineage>
        <taxon>Eukaryota</taxon>
        <taxon>Fungi</taxon>
        <taxon>Dikarya</taxon>
        <taxon>Ascomycota</taxon>
        <taxon>Pezizomycotina</taxon>
        <taxon>Pezizomycetes</taxon>
        <taxon>Pezizales</taxon>
        <taxon>Ascobolaceae</taxon>
        <taxon>Ascobolus</taxon>
    </lineage>
</organism>
<protein>
    <submittedName>
        <fullName evidence="2">Uncharacterized protein</fullName>
    </submittedName>
</protein>
<keyword evidence="3" id="KW-1185">Reference proteome</keyword>
<proteinExistence type="predicted"/>
<dbReference type="Proteomes" id="UP000275078">
    <property type="component" value="Unassembled WGS sequence"/>
</dbReference>
<evidence type="ECO:0000313" key="3">
    <source>
        <dbReference type="Proteomes" id="UP000275078"/>
    </source>
</evidence>
<evidence type="ECO:0000313" key="2">
    <source>
        <dbReference type="EMBL" id="RPA75336.1"/>
    </source>
</evidence>
<name>A0A3N4HQS5_ASCIM</name>
<evidence type="ECO:0000256" key="1">
    <source>
        <dbReference type="SAM" id="Coils"/>
    </source>
</evidence>
<sequence>MSTGPPREGNEVASGDSEKVALNKLIDKEWLAALTAIRPPGTGPLDLPVHDPTDDQPVVIFCIRPILKLLENTLNHLVLRNDIPTYPSKSLLSVEYARKSWSSLTEYLENDLKNSEAFKYAMTNAFSPGSDKQGPIMSMIWGCMPGPWRVTSVLSTVQVALWDNVLSVIGEDFDVNSSYGVRDVVADGMPSTQGKTMLIAFQIMATFIGIDETDAEAVKERDLYRMVCNSIVRDLIRDKVLNCAAVDTPKEVLDEERKDYEIEIEQLRKESIEQLRNLEGGAVIRDGESEVSAQG</sequence>
<dbReference type="EMBL" id="ML119766">
    <property type="protein sequence ID" value="RPA75336.1"/>
    <property type="molecule type" value="Genomic_DNA"/>
</dbReference>
<reference evidence="2 3" key="1">
    <citation type="journal article" date="2018" name="Nat. Ecol. Evol.">
        <title>Pezizomycetes genomes reveal the molecular basis of ectomycorrhizal truffle lifestyle.</title>
        <authorList>
            <person name="Murat C."/>
            <person name="Payen T."/>
            <person name="Noel B."/>
            <person name="Kuo A."/>
            <person name="Morin E."/>
            <person name="Chen J."/>
            <person name="Kohler A."/>
            <person name="Krizsan K."/>
            <person name="Balestrini R."/>
            <person name="Da Silva C."/>
            <person name="Montanini B."/>
            <person name="Hainaut M."/>
            <person name="Levati E."/>
            <person name="Barry K.W."/>
            <person name="Belfiori B."/>
            <person name="Cichocki N."/>
            <person name="Clum A."/>
            <person name="Dockter R.B."/>
            <person name="Fauchery L."/>
            <person name="Guy J."/>
            <person name="Iotti M."/>
            <person name="Le Tacon F."/>
            <person name="Lindquist E.A."/>
            <person name="Lipzen A."/>
            <person name="Malagnac F."/>
            <person name="Mello A."/>
            <person name="Molinier V."/>
            <person name="Miyauchi S."/>
            <person name="Poulain J."/>
            <person name="Riccioni C."/>
            <person name="Rubini A."/>
            <person name="Sitrit Y."/>
            <person name="Splivallo R."/>
            <person name="Traeger S."/>
            <person name="Wang M."/>
            <person name="Zifcakova L."/>
            <person name="Wipf D."/>
            <person name="Zambonelli A."/>
            <person name="Paolocci F."/>
            <person name="Nowrousian M."/>
            <person name="Ottonello S."/>
            <person name="Baldrian P."/>
            <person name="Spatafora J.W."/>
            <person name="Henrissat B."/>
            <person name="Nagy L.G."/>
            <person name="Aury J.M."/>
            <person name="Wincker P."/>
            <person name="Grigoriev I.V."/>
            <person name="Bonfante P."/>
            <person name="Martin F.M."/>
        </authorList>
    </citation>
    <scope>NUCLEOTIDE SEQUENCE [LARGE SCALE GENOMIC DNA]</scope>
    <source>
        <strain evidence="2 3">RN42</strain>
    </source>
</reference>